<evidence type="ECO:0000259" key="2">
    <source>
        <dbReference type="PROSITE" id="PS51340"/>
    </source>
</evidence>
<dbReference type="Pfam" id="PF03473">
    <property type="entry name" value="MOSC"/>
    <property type="match status" value="1"/>
</dbReference>
<proteinExistence type="predicted"/>
<dbReference type="InterPro" id="IPR052353">
    <property type="entry name" value="Benzoxazolinone_Detox_Enz"/>
</dbReference>
<dbReference type="InterPro" id="IPR011037">
    <property type="entry name" value="Pyrv_Knase-like_insert_dom_sf"/>
</dbReference>
<gene>
    <name evidence="3" type="ORF">GCM10010842_04180</name>
</gene>
<comment type="caution">
    <text evidence="3">The sequence shown here is derived from an EMBL/GenBank/DDBJ whole genome shotgun (WGS) entry which is preliminary data.</text>
</comment>
<sequence>MGEAELTPRIPAHARPPDEDSGHGRGPATLAGMTPTLKLDAVCVGQPTALRVGKRDDISGIDKHPVPGRVTVGAERLDGDHIDNRKHHGGPDQAAYLYTAPDYDHWTEVLGEPLRPGTLGENLVLSGLESAALRVGDRLTVHAPDGDVVFEVTAPRIPCATLAAHMGDGTFAKTFARARRPGAYLRVIQPGTVGAGDPVTFTPAGDGAPTIGDLFDLSFGAKPGAATLEGYLRWPLAARLRKHVQEHLDDARG</sequence>
<evidence type="ECO:0000313" key="4">
    <source>
        <dbReference type="Proteomes" id="UP000645517"/>
    </source>
</evidence>
<name>A0ABQ2IWD6_9DEIO</name>
<dbReference type="Proteomes" id="UP000645517">
    <property type="component" value="Unassembled WGS sequence"/>
</dbReference>
<feature type="domain" description="MOSC" evidence="2">
    <location>
        <begin position="64"/>
        <end position="202"/>
    </location>
</feature>
<dbReference type="PROSITE" id="PS51340">
    <property type="entry name" value="MOSC"/>
    <property type="match status" value="1"/>
</dbReference>
<keyword evidence="4" id="KW-1185">Reference proteome</keyword>
<dbReference type="InterPro" id="IPR005302">
    <property type="entry name" value="MoCF_Sase_C"/>
</dbReference>
<dbReference type="PANTHER" id="PTHR30212">
    <property type="entry name" value="PROTEIN YIIM"/>
    <property type="match status" value="1"/>
</dbReference>
<dbReference type="SUPFAM" id="SSF50800">
    <property type="entry name" value="PK beta-barrel domain-like"/>
    <property type="match status" value="1"/>
</dbReference>
<feature type="region of interest" description="Disordered" evidence="1">
    <location>
        <begin position="1"/>
        <end position="32"/>
    </location>
</feature>
<dbReference type="EMBL" id="BMOR01000001">
    <property type="protein sequence ID" value="GGN29547.1"/>
    <property type="molecule type" value="Genomic_DNA"/>
</dbReference>
<protein>
    <submittedName>
        <fullName evidence="3">Molybdenum cofactor biosysynthesis protein</fullName>
    </submittedName>
</protein>
<dbReference type="Gene3D" id="2.40.33.20">
    <property type="entry name" value="PK beta-barrel domain-like"/>
    <property type="match status" value="1"/>
</dbReference>
<accession>A0ABQ2IWD6</accession>
<reference evidence="4" key="1">
    <citation type="journal article" date="2019" name="Int. J. Syst. Evol. Microbiol.">
        <title>The Global Catalogue of Microorganisms (GCM) 10K type strain sequencing project: providing services to taxonomists for standard genome sequencing and annotation.</title>
        <authorList>
            <consortium name="The Broad Institute Genomics Platform"/>
            <consortium name="The Broad Institute Genome Sequencing Center for Infectious Disease"/>
            <person name="Wu L."/>
            <person name="Ma J."/>
        </authorList>
    </citation>
    <scope>NUCLEOTIDE SEQUENCE [LARGE SCALE GENOMIC DNA]</scope>
    <source>
        <strain evidence="4">JCM 16918</strain>
    </source>
</reference>
<dbReference type="PANTHER" id="PTHR30212:SF2">
    <property type="entry name" value="PROTEIN YIIM"/>
    <property type="match status" value="1"/>
</dbReference>
<evidence type="ECO:0000313" key="3">
    <source>
        <dbReference type="EMBL" id="GGN29547.1"/>
    </source>
</evidence>
<evidence type="ECO:0000256" key="1">
    <source>
        <dbReference type="SAM" id="MobiDB-lite"/>
    </source>
</evidence>
<organism evidence="3 4">
    <name type="scientific">Deinococcus daejeonensis</name>
    <dbReference type="NCBI Taxonomy" id="1007098"/>
    <lineage>
        <taxon>Bacteria</taxon>
        <taxon>Thermotogati</taxon>
        <taxon>Deinococcota</taxon>
        <taxon>Deinococci</taxon>
        <taxon>Deinococcales</taxon>
        <taxon>Deinococcaceae</taxon>
        <taxon>Deinococcus</taxon>
    </lineage>
</organism>